<dbReference type="InterPro" id="IPR036179">
    <property type="entry name" value="Ig-like_dom_sf"/>
</dbReference>
<dbReference type="PANTHER" id="PTHR19944">
    <property type="entry name" value="MHC CLASS II-RELATED"/>
    <property type="match status" value="1"/>
</dbReference>
<keyword evidence="4" id="KW-1185">Reference proteome</keyword>
<evidence type="ECO:0000256" key="1">
    <source>
        <dbReference type="SAM" id="Phobius"/>
    </source>
</evidence>
<dbReference type="InterPro" id="IPR003006">
    <property type="entry name" value="Ig/MHC_CS"/>
</dbReference>
<dbReference type="Proteomes" id="UP001162483">
    <property type="component" value="Unassembled WGS sequence"/>
</dbReference>
<gene>
    <name evidence="3" type="ORF">SPARVUS_LOCUS16463965</name>
</gene>
<feature type="domain" description="Ig-like" evidence="2">
    <location>
        <begin position="1"/>
        <end position="74"/>
    </location>
</feature>
<keyword evidence="1" id="KW-0472">Membrane</keyword>
<keyword evidence="1" id="KW-0812">Transmembrane</keyword>
<dbReference type="InterPro" id="IPR050160">
    <property type="entry name" value="MHC/Immunoglobulin"/>
</dbReference>
<comment type="caution">
    <text evidence="3">The sequence shown here is derived from an EMBL/GenBank/DDBJ whole genome shotgun (WGS) entry which is preliminary data.</text>
</comment>
<proteinExistence type="predicted"/>
<feature type="transmembrane region" description="Helical" evidence="1">
    <location>
        <begin position="87"/>
        <end position="109"/>
    </location>
</feature>
<sequence>MLACNVNGFYPSEIEVRWYRNDVEETAQVQSTDIFQNGDWTFQVLVMLETKIKKGDTFTCEVFHSSLETPTRIDWHPQESESARNKVATGIVGFVLGTILIIGGVVVYLRGRKAQMTFRGPQAER</sequence>
<dbReference type="SMART" id="SM00407">
    <property type="entry name" value="IGc1"/>
    <property type="match status" value="1"/>
</dbReference>
<protein>
    <recommendedName>
        <fullName evidence="2">Ig-like domain-containing protein</fullName>
    </recommendedName>
</protein>
<dbReference type="InterPro" id="IPR013783">
    <property type="entry name" value="Ig-like_fold"/>
</dbReference>
<keyword evidence="1" id="KW-1133">Transmembrane helix</keyword>
<evidence type="ECO:0000313" key="4">
    <source>
        <dbReference type="Proteomes" id="UP001162483"/>
    </source>
</evidence>
<feature type="non-terminal residue" evidence="3">
    <location>
        <position position="125"/>
    </location>
</feature>
<dbReference type="PANTHER" id="PTHR19944:SF99">
    <property type="entry name" value="HLA CLASS II HISTOCOMPATIBILITY ANTIGEN, DRB1 BETA CHAIN"/>
    <property type="match status" value="1"/>
</dbReference>
<name>A0ABN9HNP6_9NEOB</name>
<dbReference type="InterPro" id="IPR003597">
    <property type="entry name" value="Ig_C1-set"/>
</dbReference>
<evidence type="ECO:0000313" key="3">
    <source>
        <dbReference type="EMBL" id="CAI9623425.1"/>
    </source>
</evidence>
<dbReference type="SUPFAM" id="SSF48726">
    <property type="entry name" value="Immunoglobulin"/>
    <property type="match status" value="1"/>
</dbReference>
<dbReference type="Gene3D" id="2.60.40.10">
    <property type="entry name" value="Immunoglobulins"/>
    <property type="match status" value="1"/>
</dbReference>
<evidence type="ECO:0000259" key="2">
    <source>
        <dbReference type="PROSITE" id="PS50835"/>
    </source>
</evidence>
<accession>A0ABN9HNP6</accession>
<dbReference type="EMBL" id="CATNWA010021643">
    <property type="protein sequence ID" value="CAI9623425.1"/>
    <property type="molecule type" value="Genomic_DNA"/>
</dbReference>
<organism evidence="3 4">
    <name type="scientific">Staurois parvus</name>
    <dbReference type="NCBI Taxonomy" id="386267"/>
    <lineage>
        <taxon>Eukaryota</taxon>
        <taxon>Metazoa</taxon>
        <taxon>Chordata</taxon>
        <taxon>Craniata</taxon>
        <taxon>Vertebrata</taxon>
        <taxon>Euteleostomi</taxon>
        <taxon>Amphibia</taxon>
        <taxon>Batrachia</taxon>
        <taxon>Anura</taxon>
        <taxon>Neobatrachia</taxon>
        <taxon>Ranoidea</taxon>
        <taxon>Ranidae</taxon>
        <taxon>Staurois</taxon>
    </lineage>
</organism>
<dbReference type="PROSITE" id="PS50835">
    <property type="entry name" value="IG_LIKE"/>
    <property type="match status" value="1"/>
</dbReference>
<dbReference type="PROSITE" id="PS00290">
    <property type="entry name" value="IG_MHC"/>
    <property type="match status" value="1"/>
</dbReference>
<dbReference type="InterPro" id="IPR007110">
    <property type="entry name" value="Ig-like_dom"/>
</dbReference>
<reference evidence="3" key="1">
    <citation type="submission" date="2023-05" db="EMBL/GenBank/DDBJ databases">
        <authorList>
            <person name="Stuckert A."/>
        </authorList>
    </citation>
    <scope>NUCLEOTIDE SEQUENCE</scope>
</reference>
<dbReference type="Pfam" id="PF07654">
    <property type="entry name" value="C1-set"/>
    <property type="match status" value="1"/>
</dbReference>